<evidence type="ECO:0000256" key="14">
    <source>
        <dbReference type="RuleBase" id="RU364088"/>
    </source>
</evidence>
<evidence type="ECO:0000256" key="2">
    <source>
        <dbReference type="ARBA" id="ARBA00004429"/>
    </source>
</evidence>
<keyword evidence="7 14" id="KW-0812">Transmembrane</keyword>
<evidence type="ECO:0000256" key="9">
    <source>
        <dbReference type="ARBA" id="ARBA00022777"/>
    </source>
</evidence>
<sequence length="470" mass="52719">MAFGFRLARPLSLNNRVMLFVALAISLSLVVIGHLVQKSVEQHFAEQDADELVVISRAVAEALKKTTRSGRSADETLPHAVSGHHGVYYQVWDESGALVYGPDEVVFPPRARFNAPVDAIRAENLVSWHIDDKSYRGAMTQVQIDGRNYLITAAINMDFHMRFLEHFSRNLWLIMALAGGLTILAAWYGVHQGHAPLRALSESIRSVQADQLDMRLNEKAVPMELQPLVASFNQMISRLDDSFTRLSHFSADIAHELRTPLTNLATQTQVGLGQARTLEEYRELLYSNLEEQERLTKMVNDMLWLAQRENGLLKPNWELLDLRQEVEATFEFFEALAEDKKITLAVGGDRVNVMADRSMLRRVISNLLSNALRYTPENETINVTVEGVGNQAQITIENPGQGIPEDHLPKLFDRFYRVDPSRQRQSEGAGLGLAIVKSIIEAHDGNVEVSSEMGTTRFVISLPTHDKKAG</sequence>
<dbReference type="Pfam" id="PF00672">
    <property type="entry name" value="HAMP"/>
    <property type="match status" value="1"/>
</dbReference>
<keyword evidence="12 14" id="KW-0902">Two-component regulatory system</keyword>
<keyword evidence="10 14" id="KW-0067">ATP-binding</keyword>
<evidence type="ECO:0000256" key="8">
    <source>
        <dbReference type="ARBA" id="ARBA00022741"/>
    </source>
</evidence>
<keyword evidence="5" id="KW-0597">Phosphoprotein</keyword>
<evidence type="ECO:0000313" key="18">
    <source>
        <dbReference type="Proteomes" id="UP001409585"/>
    </source>
</evidence>
<evidence type="ECO:0000256" key="13">
    <source>
        <dbReference type="ARBA" id="ARBA00023136"/>
    </source>
</evidence>
<evidence type="ECO:0000256" key="3">
    <source>
        <dbReference type="ARBA" id="ARBA00022475"/>
    </source>
</evidence>
<evidence type="ECO:0000256" key="11">
    <source>
        <dbReference type="ARBA" id="ARBA00022989"/>
    </source>
</evidence>
<dbReference type="Pfam" id="PF21085">
    <property type="entry name" value="CusS"/>
    <property type="match status" value="1"/>
</dbReference>
<evidence type="ECO:0000313" key="17">
    <source>
        <dbReference type="EMBL" id="GAA4943894.1"/>
    </source>
</evidence>
<feature type="domain" description="HAMP" evidence="16">
    <location>
        <begin position="191"/>
        <end position="244"/>
    </location>
</feature>
<dbReference type="SMART" id="SM00387">
    <property type="entry name" value="HATPase_c"/>
    <property type="match status" value="1"/>
</dbReference>
<dbReference type="GO" id="GO:0005524">
    <property type="term" value="F:ATP binding"/>
    <property type="evidence" value="ECO:0007669"/>
    <property type="project" value="UniProtKB-KW"/>
</dbReference>
<evidence type="ECO:0000256" key="4">
    <source>
        <dbReference type="ARBA" id="ARBA00022519"/>
    </source>
</evidence>
<evidence type="ECO:0000256" key="6">
    <source>
        <dbReference type="ARBA" id="ARBA00022679"/>
    </source>
</evidence>
<dbReference type="CDD" id="cd00082">
    <property type="entry name" value="HisKA"/>
    <property type="match status" value="1"/>
</dbReference>
<dbReference type="InterPro" id="IPR003661">
    <property type="entry name" value="HisK_dim/P_dom"/>
</dbReference>
<dbReference type="Pfam" id="PF02518">
    <property type="entry name" value="HATPase_c"/>
    <property type="match status" value="1"/>
</dbReference>
<evidence type="ECO:0000256" key="10">
    <source>
        <dbReference type="ARBA" id="ARBA00022840"/>
    </source>
</evidence>
<proteinExistence type="predicted"/>
<reference evidence="18" key="1">
    <citation type="journal article" date="2019" name="Int. J. Syst. Evol. Microbiol.">
        <title>The Global Catalogue of Microorganisms (GCM) 10K type strain sequencing project: providing services to taxonomists for standard genome sequencing and annotation.</title>
        <authorList>
            <consortium name="The Broad Institute Genomics Platform"/>
            <consortium name="The Broad Institute Genome Sequencing Center for Infectious Disease"/>
            <person name="Wu L."/>
            <person name="Ma J."/>
        </authorList>
    </citation>
    <scope>NUCLEOTIDE SEQUENCE [LARGE SCALE GENOMIC DNA]</scope>
    <source>
        <strain evidence="18">JCM 19134</strain>
    </source>
</reference>
<dbReference type="Proteomes" id="UP001409585">
    <property type="component" value="Unassembled WGS sequence"/>
</dbReference>
<dbReference type="AlphaFoldDB" id="A0AAV3U2T9"/>
<evidence type="ECO:0000256" key="7">
    <source>
        <dbReference type="ARBA" id="ARBA00022692"/>
    </source>
</evidence>
<dbReference type="CDD" id="cd00075">
    <property type="entry name" value="HATPase"/>
    <property type="match status" value="1"/>
</dbReference>
<dbReference type="InterPro" id="IPR050428">
    <property type="entry name" value="TCS_sensor_his_kinase"/>
</dbReference>
<dbReference type="PANTHER" id="PTHR45436:SF15">
    <property type="entry name" value="SENSOR HISTIDINE KINASE CUSS"/>
    <property type="match status" value="1"/>
</dbReference>
<keyword evidence="13 14" id="KW-0472">Membrane</keyword>
<dbReference type="EMBL" id="BAABLX010000020">
    <property type="protein sequence ID" value="GAA4943894.1"/>
    <property type="molecule type" value="Genomic_DNA"/>
</dbReference>
<keyword evidence="11 14" id="KW-1133">Transmembrane helix</keyword>
<dbReference type="PRINTS" id="PR00344">
    <property type="entry name" value="BCTRLSENSOR"/>
</dbReference>
<organism evidence="17 18">
    <name type="scientific">Halioxenophilus aromaticivorans</name>
    <dbReference type="NCBI Taxonomy" id="1306992"/>
    <lineage>
        <taxon>Bacteria</taxon>
        <taxon>Pseudomonadati</taxon>
        <taxon>Pseudomonadota</taxon>
        <taxon>Gammaproteobacteria</taxon>
        <taxon>Alteromonadales</taxon>
        <taxon>Alteromonadaceae</taxon>
        <taxon>Halioxenophilus</taxon>
    </lineage>
</organism>
<dbReference type="GO" id="GO:0005886">
    <property type="term" value="C:plasma membrane"/>
    <property type="evidence" value="ECO:0007669"/>
    <property type="project" value="UniProtKB-SubCell"/>
</dbReference>
<keyword evidence="6 14" id="KW-0808">Transferase</keyword>
<accession>A0AAV3U2T9</accession>
<dbReference type="SUPFAM" id="SSF55874">
    <property type="entry name" value="ATPase domain of HSP90 chaperone/DNA topoisomerase II/histidine kinase"/>
    <property type="match status" value="1"/>
</dbReference>
<dbReference type="InterPro" id="IPR004358">
    <property type="entry name" value="Sig_transdc_His_kin-like_C"/>
</dbReference>
<evidence type="ECO:0000256" key="1">
    <source>
        <dbReference type="ARBA" id="ARBA00000085"/>
    </source>
</evidence>
<dbReference type="InterPro" id="IPR006290">
    <property type="entry name" value="CztS_silS_copS"/>
</dbReference>
<keyword evidence="8 14" id="KW-0547">Nucleotide-binding</keyword>
<dbReference type="InterPro" id="IPR003594">
    <property type="entry name" value="HATPase_dom"/>
</dbReference>
<evidence type="ECO:0000259" key="15">
    <source>
        <dbReference type="PROSITE" id="PS50109"/>
    </source>
</evidence>
<evidence type="ECO:0000259" key="16">
    <source>
        <dbReference type="PROSITE" id="PS50885"/>
    </source>
</evidence>
<dbReference type="PROSITE" id="PS50885">
    <property type="entry name" value="HAMP"/>
    <property type="match status" value="1"/>
</dbReference>
<comment type="function">
    <text evidence="14">Member of a two-component regulatory system.</text>
</comment>
<dbReference type="PANTHER" id="PTHR45436">
    <property type="entry name" value="SENSOR HISTIDINE KINASE YKOH"/>
    <property type="match status" value="1"/>
</dbReference>
<evidence type="ECO:0000256" key="5">
    <source>
        <dbReference type="ARBA" id="ARBA00022553"/>
    </source>
</evidence>
<dbReference type="InterPro" id="IPR036890">
    <property type="entry name" value="HATPase_C_sf"/>
</dbReference>
<keyword evidence="18" id="KW-1185">Reference proteome</keyword>
<evidence type="ECO:0000256" key="12">
    <source>
        <dbReference type="ARBA" id="ARBA00023012"/>
    </source>
</evidence>
<gene>
    <name evidence="17" type="primary">cusS</name>
    <name evidence="17" type="ORF">GCM10025791_23390</name>
</gene>
<dbReference type="EC" id="2.7.13.3" evidence="14"/>
<dbReference type="NCBIfam" id="TIGR01386">
    <property type="entry name" value="cztS_silS_copS"/>
    <property type="match status" value="1"/>
</dbReference>
<dbReference type="SMART" id="SM00304">
    <property type="entry name" value="HAMP"/>
    <property type="match status" value="1"/>
</dbReference>
<dbReference type="InterPro" id="IPR036097">
    <property type="entry name" value="HisK_dim/P_sf"/>
</dbReference>
<feature type="transmembrane region" description="Helical" evidence="14">
    <location>
        <begin position="17"/>
        <end position="36"/>
    </location>
</feature>
<comment type="catalytic activity">
    <reaction evidence="1 14">
        <text>ATP + protein L-histidine = ADP + protein N-phospho-L-histidine.</text>
        <dbReference type="EC" id="2.7.13.3"/>
    </reaction>
</comment>
<protein>
    <recommendedName>
        <fullName evidence="14">Sensor protein</fullName>
        <ecNumber evidence="14">2.7.13.3</ecNumber>
    </recommendedName>
</protein>
<dbReference type="InterPro" id="IPR005467">
    <property type="entry name" value="His_kinase_dom"/>
</dbReference>
<dbReference type="SUPFAM" id="SSF47384">
    <property type="entry name" value="Homodimeric domain of signal transducing histidine kinase"/>
    <property type="match status" value="1"/>
</dbReference>
<dbReference type="InterPro" id="IPR003660">
    <property type="entry name" value="HAMP_dom"/>
</dbReference>
<dbReference type="FunFam" id="3.30.565.10:FF:000006">
    <property type="entry name" value="Sensor histidine kinase WalK"/>
    <property type="match status" value="1"/>
</dbReference>
<dbReference type="CDD" id="cd06225">
    <property type="entry name" value="HAMP"/>
    <property type="match status" value="1"/>
</dbReference>
<comment type="caution">
    <text evidence="17">The sequence shown here is derived from an EMBL/GenBank/DDBJ whole genome shotgun (WGS) entry which is preliminary data.</text>
</comment>
<dbReference type="PROSITE" id="PS50109">
    <property type="entry name" value="HIS_KIN"/>
    <property type="match status" value="1"/>
</dbReference>
<feature type="domain" description="Histidine kinase" evidence="15">
    <location>
        <begin position="252"/>
        <end position="466"/>
    </location>
</feature>
<name>A0AAV3U2T9_9ALTE</name>
<comment type="subcellular location">
    <subcellularLocation>
        <location evidence="2">Cell inner membrane</location>
        <topology evidence="2">Multi-pass membrane protein</topology>
    </subcellularLocation>
</comment>
<dbReference type="Gene3D" id="3.30.565.10">
    <property type="entry name" value="Histidine kinase-like ATPase, C-terminal domain"/>
    <property type="match status" value="1"/>
</dbReference>
<dbReference type="RefSeq" id="WP_345422012.1">
    <property type="nucleotide sequence ID" value="NZ_AP031496.1"/>
</dbReference>
<dbReference type="GO" id="GO:0000155">
    <property type="term" value="F:phosphorelay sensor kinase activity"/>
    <property type="evidence" value="ECO:0007669"/>
    <property type="project" value="InterPro"/>
</dbReference>
<dbReference type="SMART" id="SM00388">
    <property type="entry name" value="HisKA"/>
    <property type="match status" value="1"/>
</dbReference>
<dbReference type="Gene3D" id="1.10.287.130">
    <property type="match status" value="1"/>
</dbReference>
<dbReference type="InterPro" id="IPR048590">
    <property type="entry name" value="CusS-like_sensor"/>
</dbReference>
<feature type="transmembrane region" description="Helical" evidence="14">
    <location>
        <begin position="171"/>
        <end position="190"/>
    </location>
</feature>
<keyword evidence="3 14" id="KW-1003">Cell membrane</keyword>
<keyword evidence="4 14" id="KW-0997">Cell inner membrane</keyword>
<dbReference type="NCBIfam" id="NF007345">
    <property type="entry name" value="PRK09835.1"/>
    <property type="match status" value="1"/>
</dbReference>
<dbReference type="Pfam" id="PF00512">
    <property type="entry name" value="HisKA"/>
    <property type="match status" value="1"/>
</dbReference>
<dbReference type="Gene3D" id="6.10.340.10">
    <property type="match status" value="1"/>
</dbReference>
<keyword evidence="9 14" id="KW-0418">Kinase</keyword>